<proteinExistence type="predicted"/>
<dbReference type="InterPro" id="IPR013767">
    <property type="entry name" value="PAS_fold"/>
</dbReference>
<dbReference type="PROSITE" id="PS50112">
    <property type="entry name" value="PAS"/>
    <property type="match status" value="1"/>
</dbReference>
<accession>A0ABV4MMD3</accession>
<dbReference type="InterPro" id="IPR000160">
    <property type="entry name" value="GGDEF_dom"/>
</dbReference>
<comment type="caution">
    <text evidence="5">The sequence shown here is derived from an EMBL/GenBank/DDBJ whole genome shotgun (WGS) entry which is preliminary data.</text>
</comment>
<sequence length="321" mass="36381">MKSTNIEDLHWIMQILGDLDAGLIVIDKEYKVCVWNTFMQSYSGIGADEILGKTLFDTIDGLPELWLRGKVSAAFTLNSRGFSCWEDRPFLFKFKNFSPISNGLKEMHQNITFSPLTSVNGEVSHVSIIISDVSDIAKNKIHLTDSNQKLSDLSKTDGLTKLYNRAYWESCLQKEFEHCQITGSTSSLVIFDIDHFKRVNDTFGHTVGDAVIRHTANELKKASRESDICGRYGGEEFTVLLPGTCATQALYFTERLRKRIEQANVDYEQHSVKYTVSLGVCELSPNQTSHLTWLEHADKSLYFSKQTGRNRSTIFDPALIR</sequence>
<dbReference type="Gene3D" id="3.30.450.20">
    <property type="entry name" value="PAS domain"/>
    <property type="match status" value="1"/>
</dbReference>
<dbReference type="RefSeq" id="WP_371719372.1">
    <property type="nucleotide sequence ID" value="NZ_JBGOOF010000022.1"/>
</dbReference>
<dbReference type="NCBIfam" id="TIGR00254">
    <property type="entry name" value="GGDEF"/>
    <property type="match status" value="1"/>
</dbReference>
<dbReference type="Gene3D" id="3.30.70.270">
    <property type="match status" value="1"/>
</dbReference>
<evidence type="ECO:0000259" key="4">
    <source>
        <dbReference type="PROSITE" id="PS50887"/>
    </source>
</evidence>
<comment type="catalytic activity">
    <reaction evidence="2">
        <text>2 GTP = 3',3'-c-di-GMP + 2 diphosphate</text>
        <dbReference type="Rhea" id="RHEA:24898"/>
        <dbReference type="ChEBI" id="CHEBI:33019"/>
        <dbReference type="ChEBI" id="CHEBI:37565"/>
        <dbReference type="ChEBI" id="CHEBI:58805"/>
        <dbReference type="EC" id="2.7.7.65"/>
    </reaction>
</comment>
<evidence type="ECO:0000256" key="2">
    <source>
        <dbReference type="ARBA" id="ARBA00034247"/>
    </source>
</evidence>
<evidence type="ECO:0000259" key="3">
    <source>
        <dbReference type="PROSITE" id="PS50112"/>
    </source>
</evidence>
<dbReference type="InterPro" id="IPR050469">
    <property type="entry name" value="Diguanylate_Cyclase"/>
</dbReference>
<name>A0ABV4MMD3_9VIBR</name>
<dbReference type="GO" id="GO:0052621">
    <property type="term" value="F:diguanylate cyclase activity"/>
    <property type="evidence" value="ECO:0007669"/>
    <property type="project" value="UniProtKB-EC"/>
</dbReference>
<keyword evidence="5" id="KW-0548">Nucleotidyltransferase</keyword>
<dbReference type="InterPro" id="IPR000014">
    <property type="entry name" value="PAS"/>
</dbReference>
<dbReference type="InterPro" id="IPR029787">
    <property type="entry name" value="Nucleotide_cyclase"/>
</dbReference>
<dbReference type="SUPFAM" id="SSF55073">
    <property type="entry name" value="Nucleotide cyclase"/>
    <property type="match status" value="1"/>
</dbReference>
<keyword evidence="6" id="KW-1185">Reference proteome</keyword>
<evidence type="ECO:0000313" key="5">
    <source>
        <dbReference type="EMBL" id="MEZ8210735.1"/>
    </source>
</evidence>
<keyword evidence="5" id="KW-0808">Transferase</keyword>
<dbReference type="Pfam" id="PF00990">
    <property type="entry name" value="GGDEF"/>
    <property type="match status" value="1"/>
</dbReference>
<dbReference type="SMART" id="SM00267">
    <property type="entry name" value="GGDEF"/>
    <property type="match status" value="1"/>
</dbReference>
<protein>
    <recommendedName>
        <fullName evidence="1">diguanylate cyclase</fullName>
        <ecNumber evidence="1">2.7.7.65</ecNumber>
    </recommendedName>
</protein>
<dbReference type="PROSITE" id="PS50887">
    <property type="entry name" value="GGDEF"/>
    <property type="match status" value="1"/>
</dbReference>
<dbReference type="EMBL" id="JBGOOS010000033">
    <property type="protein sequence ID" value="MEZ8210735.1"/>
    <property type="molecule type" value="Genomic_DNA"/>
</dbReference>
<dbReference type="PANTHER" id="PTHR45138:SF9">
    <property type="entry name" value="DIGUANYLATE CYCLASE DGCM-RELATED"/>
    <property type="match status" value="1"/>
</dbReference>
<dbReference type="PANTHER" id="PTHR45138">
    <property type="entry name" value="REGULATORY COMPONENTS OF SENSORY TRANSDUCTION SYSTEM"/>
    <property type="match status" value="1"/>
</dbReference>
<dbReference type="InterPro" id="IPR043128">
    <property type="entry name" value="Rev_trsase/Diguanyl_cyclase"/>
</dbReference>
<evidence type="ECO:0000313" key="6">
    <source>
        <dbReference type="Proteomes" id="UP001569151"/>
    </source>
</evidence>
<dbReference type="Proteomes" id="UP001569151">
    <property type="component" value="Unassembled WGS sequence"/>
</dbReference>
<dbReference type="SUPFAM" id="SSF55785">
    <property type="entry name" value="PYP-like sensor domain (PAS domain)"/>
    <property type="match status" value="1"/>
</dbReference>
<evidence type="ECO:0000256" key="1">
    <source>
        <dbReference type="ARBA" id="ARBA00012528"/>
    </source>
</evidence>
<dbReference type="InterPro" id="IPR035965">
    <property type="entry name" value="PAS-like_dom_sf"/>
</dbReference>
<dbReference type="Pfam" id="PF00989">
    <property type="entry name" value="PAS"/>
    <property type="match status" value="1"/>
</dbReference>
<reference evidence="5 6" key="1">
    <citation type="submission" date="2024-06" db="EMBL/GenBank/DDBJ databases">
        <authorList>
            <person name="Steensen K."/>
            <person name="Seneca J."/>
            <person name="Bartlau N."/>
            <person name="Yu A.X."/>
            <person name="Polz M.F."/>
        </authorList>
    </citation>
    <scope>NUCLEOTIDE SEQUENCE [LARGE SCALE GENOMIC DNA]</scope>
    <source>
        <strain evidence="5 6">1F146</strain>
    </source>
</reference>
<organism evidence="5 6">
    <name type="scientific">Vibrio bivalvicida</name>
    <dbReference type="NCBI Taxonomy" id="1276888"/>
    <lineage>
        <taxon>Bacteria</taxon>
        <taxon>Pseudomonadati</taxon>
        <taxon>Pseudomonadota</taxon>
        <taxon>Gammaproteobacteria</taxon>
        <taxon>Vibrionales</taxon>
        <taxon>Vibrionaceae</taxon>
        <taxon>Vibrio</taxon>
        <taxon>Vibrio oreintalis group</taxon>
    </lineage>
</organism>
<gene>
    <name evidence="5" type="ORF">ACED39_18350</name>
</gene>
<dbReference type="CDD" id="cd01949">
    <property type="entry name" value="GGDEF"/>
    <property type="match status" value="1"/>
</dbReference>
<feature type="domain" description="GGDEF" evidence="4">
    <location>
        <begin position="184"/>
        <end position="317"/>
    </location>
</feature>
<feature type="domain" description="PAS" evidence="3">
    <location>
        <begin position="8"/>
        <end position="56"/>
    </location>
</feature>
<dbReference type="EC" id="2.7.7.65" evidence="1"/>